<sequence length="329" mass="34823">MAASAESVTTDFDASVRAHLELIESKLLAAVESDNPVLSEAAKHIIEAGGKRFRPQLVVLGSKFGPEAGVGAEARVARGAIVVELTHVASLYHDDVMDDATVRRGSDSANARWGNSLAILVGDYLFARASVLVTDLGIDIVATYAEMFNRLVRGQIAETIGPQEGADPLEHYLQVVADKTASLISVSTKVGGMIAGADAGTQRLLADFGEQLGIVFQLSDDIIDITSDETGKTPGTDLREGVDTLPILLARRSIDPADARLLELLAGERTDDEVDEALGLLRKHPAIAEARADVARRAEAARRILAPLPDGPAKDALSDLCDSVVTRTS</sequence>
<dbReference type="OrthoDB" id="4497239at2"/>
<dbReference type="KEGG" id="mik:FOE78_22670"/>
<dbReference type="EMBL" id="CP041692">
    <property type="protein sequence ID" value="QDP98336.1"/>
    <property type="molecule type" value="Genomic_DNA"/>
</dbReference>
<evidence type="ECO:0000256" key="4">
    <source>
        <dbReference type="ARBA" id="ARBA00022723"/>
    </source>
</evidence>
<dbReference type="SFLD" id="SFLDG01017">
    <property type="entry name" value="Polyprenyl_Transferase_Like"/>
    <property type="match status" value="1"/>
</dbReference>
<comment type="cofactor">
    <cofactor evidence="1">
        <name>Mg(2+)</name>
        <dbReference type="ChEBI" id="CHEBI:18420"/>
    </cofactor>
</comment>
<dbReference type="AlphaFoldDB" id="A0A516Q4G5"/>
<keyword evidence="8" id="KW-1185">Reference proteome</keyword>
<evidence type="ECO:0000313" key="8">
    <source>
        <dbReference type="Proteomes" id="UP000319263"/>
    </source>
</evidence>
<dbReference type="SUPFAM" id="SSF48576">
    <property type="entry name" value="Terpenoid synthases"/>
    <property type="match status" value="1"/>
</dbReference>
<evidence type="ECO:0000256" key="6">
    <source>
        <dbReference type="RuleBase" id="RU004466"/>
    </source>
</evidence>
<proteinExistence type="inferred from homology"/>
<reference evidence="7 8" key="1">
    <citation type="submission" date="2019-07" db="EMBL/GenBank/DDBJ databases">
        <title>Microlunatus dokdonensis sp. nov. isolated from the rhizospheric soil of the wild plant Elymus tsukushiensis.</title>
        <authorList>
            <person name="Ghim S.-Y."/>
            <person name="Hwang Y.-J."/>
            <person name="Son J.-S."/>
            <person name="Shin J.-H."/>
        </authorList>
    </citation>
    <scope>NUCLEOTIDE SEQUENCE [LARGE SCALE GENOMIC DNA]</scope>
    <source>
        <strain evidence="7 8">KUDC0627</strain>
    </source>
</reference>
<evidence type="ECO:0000256" key="5">
    <source>
        <dbReference type="ARBA" id="ARBA00022842"/>
    </source>
</evidence>
<accession>A0A516Q4G5</accession>
<keyword evidence="5" id="KW-0460">Magnesium</keyword>
<name>A0A516Q4G5_9ACTN</name>
<dbReference type="GO" id="GO:0008299">
    <property type="term" value="P:isoprenoid biosynthetic process"/>
    <property type="evidence" value="ECO:0007669"/>
    <property type="project" value="InterPro"/>
</dbReference>
<dbReference type="PANTHER" id="PTHR12001:SF69">
    <property type="entry name" value="ALL TRANS-POLYPRENYL-DIPHOSPHATE SYNTHASE PDSS1"/>
    <property type="match status" value="1"/>
</dbReference>
<dbReference type="CDD" id="cd00685">
    <property type="entry name" value="Trans_IPPS_HT"/>
    <property type="match status" value="1"/>
</dbReference>
<dbReference type="PROSITE" id="PS00444">
    <property type="entry name" value="POLYPRENYL_SYNTHASE_2"/>
    <property type="match status" value="1"/>
</dbReference>
<dbReference type="Gene3D" id="1.10.600.10">
    <property type="entry name" value="Farnesyl Diphosphate Synthase"/>
    <property type="match status" value="1"/>
</dbReference>
<dbReference type="InterPro" id="IPR033749">
    <property type="entry name" value="Polyprenyl_synt_CS"/>
</dbReference>
<dbReference type="SFLD" id="SFLDS00005">
    <property type="entry name" value="Isoprenoid_Synthase_Type_I"/>
    <property type="match status" value="1"/>
</dbReference>
<dbReference type="InterPro" id="IPR008949">
    <property type="entry name" value="Isoprenoid_synthase_dom_sf"/>
</dbReference>
<organism evidence="7 8">
    <name type="scientific">Microlunatus elymi</name>
    <dbReference type="NCBI Taxonomy" id="2596828"/>
    <lineage>
        <taxon>Bacteria</taxon>
        <taxon>Bacillati</taxon>
        <taxon>Actinomycetota</taxon>
        <taxon>Actinomycetes</taxon>
        <taxon>Propionibacteriales</taxon>
        <taxon>Propionibacteriaceae</taxon>
        <taxon>Microlunatus</taxon>
    </lineage>
</organism>
<evidence type="ECO:0000256" key="2">
    <source>
        <dbReference type="ARBA" id="ARBA00006706"/>
    </source>
</evidence>
<evidence type="ECO:0000313" key="7">
    <source>
        <dbReference type="EMBL" id="QDP98336.1"/>
    </source>
</evidence>
<dbReference type="Pfam" id="PF00348">
    <property type="entry name" value="polyprenyl_synt"/>
    <property type="match status" value="1"/>
</dbReference>
<comment type="similarity">
    <text evidence="2 6">Belongs to the FPP/GGPP synthase family.</text>
</comment>
<dbReference type="RefSeq" id="WP_143988275.1">
    <property type="nucleotide sequence ID" value="NZ_CP041692.1"/>
</dbReference>
<keyword evidence="4" id="KW-0479">Metal-binding</keyword>
<gene>
    <name evidence="7" type="ORF">FOE78_22670</name>
</gene>
<dbReference type="Proteomes" id="UP000319263">
    <property type="component" value="Chromosome"/>
</dbReference>
<evidence type="ECO:0000256" key="3">
    <source>
        <dbReference type="ARBA" id="ARBA00022679"/>
    </source>
</evidence>
<dbReference type="InterPro" id="IPR000092">
    <property type="entry name" value="Polyprenyl_synt"/>
</dbReference>
<protein>
    <submittedName>
        <fullName evidence="7">Polyprenyl synthetase family protein</fullName>
    </submittedName>
</protein>
<dbReference type="PANTHER" id="PTHR12001">
    <property type="entry name" value="GERANYLGERANYL PYROPHOSPHATE SYNTHASE"/>
    <property type="match status" value="1"/>
</dbReference>
<dbReference type="GO" id="GO:0004659">
    <property type="term" value="F:prenyltransferase activity"/>
    <property type="evidence" value="ECO:0007669"/>
    <property type="project" value="InterPro"/>
</dbReference>
<dbReference type="GO" id="GO:0046872">
    <property type="term" value="F:metal ion binding"/>
    <property type="evidence" value="ECO:0007669"/>
    <property type="project" value="UniProtKB-KW"/>
</dbReference>
<keyword evidence="3 6" id="KW-0808">Transferase</keyword>
<evidence type="ECO:0000256" key="1">
    <source>
        <dbReference type="ARBA" id="ARBA00001946"/>
    </source>
</evidence>